<feature type="domain" description="Reverse transcriptase" evidence="1">
    <location>
        <begin position="1"/>
        <end position="244"/>
    </location>
</feature>
<accession>A0A090X8S6</accession>
<protein>
    <submittedName>
        <fullName evidence="2">Putative tick transposon</fullName>
    </submittedName>
</protein>
<evidence type="ECO:0000259" key="1">
    <source>
        <dbReference type="PROSITE" id="PS50878"/>
    </source>
</evidence>
<dbReference type="PANTHER" id="PTHR33332">
    <property type="entry name" value="REVERSE TRANSCRIPTASE DOMAIN-CONTAINING PROTEIN"/>
    <property type="match status" value="1"/>
</dbReference>
<evidence type="ECO:0000313" key="2">
    <source>
        <dbReference type="EMBL" id="JAC92144.1"/>
    </source>
</evidence>
<organism evidence="2">
    <name type="scientific">Ixodes ricinus</name>
    <name type="common">Common tick</name>
    <name type="synonym">Acarus ricinus</name>
    <dbReference type="NCBI Taxonomy" id="34613"/>
    <lineage>
        <taxon>Eukaryota</taxon>
        <taxon>Metazoa</taxon>
        <taxon>Ecdysozoa</taxon>
        <taxon>Arthropoda</taxon>
        <taxon>Chelicerata</taxon>
        <taxon>Arachnida</taxon>
        <taxon>Acari</taxon>
        <taxon>Parasitiformes</taxon>
        <taxon>Ixodida</taxon>
        <taxon>Ixodoidea</taxon>
        <taxon>Ixodidae</taxon>
        <taxon>Ixodinae</taxon>
        <taxon>Ixodes</taxon>
    </lineage>
</organism>
<name>A0A090X8S6_IXORI</name>
<dbReference type="InterPro" id="IPR000477">
    <property type="entry name" value="RT_dom"/>
</dbReference>
<sequence length="412" mass="47643">PISILPVFSKPLEKLISVRITSHLEKYSLITESQFGFRQNRSTEFALLKQKELILKALDNRLLTIGIFLDFSKAFDTINHDILLAKLTCFGIRGNTLKLLKSYLQHRTQFVVISNFKSHILNITSGVPQGSILGPLLFTIYINDIVNVNRDPDIEFIIYADDTSIFFPGRDINTLVAKCNNLLDKINRWTTSNLLKLNSQKTKAIIFSSSNIPVVISSPVVLNNEEIEFVDKIKTLGIWFTKTMSWTAHVDFILSKLSKTVGLLMKFKSLLPQSVKLLLYNSLVYSQFNYCHLVWGNTTKANMNKLFILQKKAVRAIANCSYYHHTEHLFSSLKIKPIQNIYEYKLLVTYKKSLLITDSFFMRLCSLVPFTSPYQLRPKEKWFVAPSRTLYFNQTLNYQFNYSIKLLIYQRN</sequence>
<dbReference type="InterPro" id="IPR043502">
    <property type="entry name" value="DNA/RNA_pol_sf"/>
</dbReference>
<reference evidence="2" key="1">
    <citation type="journal article" date="2015" name="PLoS Negl. Trop. Dis.">
        <title>Deep Sequencing Analysis of the Ixodes ricinus Haemocytome.</title>
        <authorList>
            <person name="Kotsyfakis M."/>
            <person name="Kopacek P."/>
            <person name="Franta Z."/>
            <person name="Pedra J.H."/>
            <person name="Ribeiro J.M."/>
        </authorList>
    </citation>
    <scope>NUCLEOTIDE SEQUENCE</scope>
</reference>
<dbReference type="SUPFAM" id="SSF56672">
    <property type="entry name" value="DNA/RNA polymerases"/>
    <property type="match status" value="1"/>
</dbReference>
<dbReference type="AlphaFoldDB" id="A0A090X8S6"/>
<proteinExistence type="evidence at transcript level"/>
<dbReference type="CDD" id="cd01650">
    <property type="entry name" value="RT_nLTR_like"/>
    <property type="match status" value="1"/>
</dbReference>
<dbReference type="GO" id="GO:0071897">
    <property type="term" value="P:DNA biosynthetic process"/>
    <property type="evidence" value="ECO:0007669"/>
    <property type="project" value="UniProtKB-ARBA"/>
</dbReference>
<dbReference type="Pfam" id="PF00078">
    <property type="entry name" value="RVT_1"/>
    <property type="match status" value="1"/>
</dbReference>
<dbReference type="PROSITE" id="PS50878">
    <property type="entry name" value="RT_POL"/>
    <property type="match status" value="1"/>
</dbReference>
<dbReference type="EMBL" id="GBIH01002566">
    <property type="protein sequence ID" value="JAC92144.1"/>
    <property type="molecule type" value="mRNA"/>
</dbReference>
<feature type="non-terminal residue" evidence="2">
    <location>
        <position position="1"/>
    </location>
</feature>